<dbReference type="EMBL" id="JABEZX010132827">
    <property type="protein sequence ID" value="MBA0575251.1"/>
    <property type="molecule type" value="Genomic_DNA"/>
</dbReference>
<evidence type="ECO:0000256" key="1">
    <source>
        <dbReference type="SAM" id="MobiDB-lite"/>
    </source>
</evidence>
<dbReference type="Proteomes" id="UP000593572">
    <property type="component" value="Unassembled WGS sequence"/>
</dbReference>
<protein>
    <recommendedName>
        <fullName evidence="4">DUF4283 domain-containing protein</fullName>
    </recommendedName>
</protein>
<proteinExistence type="predicted"/>
<dbReference type="AlphaFoldDB" id="A0A7J8NE49"/>
<feature type="region of interest" description="Disordered" evidence="1">
    <location>
        <begin position="124"/>
        <end position="146"/>
    </location>
</feature>
<sequence>MLVDLTVEQTTSWKDKLVGHSSNVAGNGSEEKEDFDLMDGGIQKSIVNDIPSIEFSDRIHQILIRDMDNIVILKLLGQNIGLPGLQSYMYKRKILVEIGGMIGNVAKLDMNTDNREACIFRVSESSTRKESPSSKTLSENQSMVMNDKGEKCETYGPWMLVEKKSRRKSKDPSQMNAGNLTKKKEGSRFRALNDLQ</sequence>
<comment type="caution">
    <text evidence="2">The sequence shown here is derived from an EMBL/GenBank/DDBJ whole genome shotgun (WGS) entry which is preliminary data.</text>
</comment>
<reference evidence="2 3" key="1">
    <citation type="journal article" date="2019" name="Genome Biol. Evol.">
        <title>Insights into the evolution of the New World diploid cottons (Gossypium, subgenus Houzingenia) based on genome sequencing.</title>
        <authorList>
            <person name="Grover C.E."/>
            <person name="Arick M.A. 2nd"/>
            <person name="Thrash A."/>
            <person name="Conover J.L."/>
            <person name="Sanders W.S."/>
            <person name="Peterson D.G."/>
            <person name="Frelichowski J.E."/>
            <person name="Scheffler J.A."/>
            <person name="Scheffler B.E."/>
            <person name="Wendel J.F."/>
        </authorList>
    </citation>
    <scope>NUCLEOTIDE SEQUENCE [LARGE SCALE GENOMIC DNA]</scope>
    <source>
        <strain evidence="2">157</strain>
        <tissue evidence="2">Leaf</tissue>
    </source>
</reference>
<accession>A0A7J8NE49</accession>
<evidence type="ECO:0000313" key="3">
    <source>
        <dbReference type="Proteomes" id="UP000593572"/>
    </source>
</evidence>
<evidence type="ECO:0000313" key="2">
    <source>
        <dbReference type="EMBL" id="MBA0575251.1"/>
    </source>
</evidence>
<name>A0A7J8NE49_9ROSI</name>
<organism evidence="2 3">
    <name type="scientific">Gossypium lobatum</name>
    <dbReference type="NCBI Taxonomy" id="34289"/>
    <lineage>
        <taxon>Eukaryota</taxon>
        <taxon>Viridiplantae</taxon>
        <taxon>Streptophyta</taxon>
        <taxon>Embryophyta</taxon>
        <taxon>Tracheophyta</taxon>
        <taxon>Spermatophyta</taxon>
        <taxon>Magnoliopsida</taxon>
        <taxon>eudicotyledons</taxon>
        <taxon>Gunneridae</taxon>
        <taxon>Pentapetalae</taxon>
        <taxon>rosids</taxon>
        <taxon>malvids</taxon>
        <taxon>Malvales</taxon>
        <taxon>Malvaceae</taxon>
        <taxon>Malvoideae</taxon>
        <taxon>Gossypium</taxon>
    </lineage>
</organism>
<evidence type="ECO:0008006" key="4">
    <source>
        <dbReference type="Google" id="ProtNLM"/>
    </source>
</evidence>
<feature type="region of interest" description="Disordered" evidence="1">
    <location>
        <begin position="161"/>
        <end position="196"/>
    </location>
</feature>
<keyword evidence="3" id="KW-1185">Reference proteome</keyword>
<gene>
    <name evidence="2" type="ORF">Golob_025366</name>
</gene>